<dbReference type="InterPro" id="IPR011701">
    <property type="entry name" value="MFS"/>
</dbReference>
<feature type="transmembrane region" description="Helical" evidence="6">
    <location>
        <begin position="438"/>
        <end position="455"/>
    </location>
</feature>
<evidence type="ECO:0000313" key="7">
    <source>
        <dbReference type="EMBL" id="CAD9192249.1"/>
    </source>
</evidence>
<evidence type="ECO:0000256" key="1">
    <source>
        <dbReference type="ARBA" id="ARBA00004141"/>
    </source>
</evidence>
<dbReference type="InterPro" id="IPR036259">
    <property type="entry name" value="MFS_trans_sf"/>
</dbReference>
<feature type="transmembrane region" description="Helical" evidence="6">
    <location>
        <begin position="230"/>
        <end position="249"/>
    </location>
</feature>
<feature type="transmembrane region" description="Helical" evidence="6">
    <location>
        <begin position="395"/>
        <end position="418"/>
    </location>
</feature>
<comment type="subcellular location">
    <subcellularLocation>
        <location evidence="1">Membrane</location>
        <topology evidence="1">Multi-pass membrane protein</topology>
    </subcellularLocation>
</comment>
<keyword evidence="2 6" id="KW-0812">Transmembrane</keyword>
<proteinExistence type="predicted"/>
<dbReference type="EMBL" id="HBGE01115709">
    <property type="protein sequence ID" value="CAD9192249.1"/>
    <property type="molecule type" value="Transcribed_RNA"/>
</dbReference>
<gene>
    <name evidence="7" type="ORF">ACAT0790_LOCUS69024</name>
</gene>
<accession>A0A7S1WWJ2</accession>
<feature type="region of interest" description="Disordered" evidence="5">
    <location>
        <begin position="494"/>
        <end position="518"/>
    </location>
</feature>
<evidence type="ECO:0000256" key="4">
    <source>
        <dbReference type="ARBA" id="ARBA00023136"/>
    </source>
</evidence>
<dbReference type="SUPFAM" id="SSF103473">
    <property type="entry name" value="MFS general substrate transporter"/>
    <property type="match status" value="1"/>
</dbReference>
<feature type="transmembrane region" description="Helical" evidence="6">
    <location>
        <begin position="160"/>
        <end position="183"/>
    </location>
</feature>
<sequence>MVFRNGRWKLSCSVFRHTEVLAVVVLNSLGTGIVKDLGPAFLRSTVDCEHFVPDAAGHCPRGFSVGEGRCLPPHPKPHAHQWSGSKHCDLADFVMNKGVHRAGHLEMFGLSGHFVALFVIGPFIDVWGRKPVIMVAIFGDLIRTVLLVVASYYVSDSIMLFLLPAVFIFGATNAFHPAMNAMVADLSKATVEARTSGYSTLKVVSHLAFVIAIGIGFGILNLHLTEYSQVWMIMTAFVAGLLVLAGLVLTETLKKLPPRSGSFKLPEIGGKEVSGSKAAICRRCWKMMKEVTRLVRKDCFLCQLIIVQFFKVAALGIAEATVRPFLISHLGYRQQYASLASLFTAAMLLVGNALSRVWVRRFGPKLVYGGATGVVALGFFIESFAGVVDHTWDDVFFWVGLVIGATGFGVADTAGTVLLSLRVHPEAMGVMFSLEHGLGLVGHLLGVFMATHYLFNAKAQGWHRSSCFAACGAFMGLATLWYFAAYFLLADEDNEEGDSDTSSSCSQTSESESSDSLD</sequence>
<evidence type="ECO:0000256" key="5">
    <source>
        <dbReference type="SAM" id="MobiDB-lite"/>
    </source>
</evidence>
<evidence type="ECO:0000256" key="2">
    <source>
        <dbReference type="ARBA" id="ARBA00022692"/>
    </source>
</evidence>
<keyword evidence="4 6" id="KW-0472">Membrane</keyword>
<evidence type="ECO:0000256" key="6">
    <source>
        <dbReference type="SAM" id="Phobius"/>
    </source>
</evidence>
<evidence type="ECO:0008006" key="8">
    <source>
        <dbReference type="Google" id="ProtNLM"/>
    </source>
</evidence>
<feature type="transmembrane region" description="Helical" evidence="6">
    <location>
        <begin position="467"/>
        <end position="489"/>
    </location>
</feature>
<reference evidence="7" key="1">
    <citation type="submission" date="2021-01" db="EMBL/GenBank/DDBJ databases">
        <authorList>
            <person name="Corre E."/>
            <person name="Pelletier E."/>
            <person name="Niang G."/>
            <person name="Scheremetjew M."/>
            <person name="Finn R."/>
            <person name="Kale V."/>
            <person name="Holt S."/>
            <person name="Cochrane G."/>
            <person name="Meng A."/>
            <person name="Brown T."/>
            <person name="Cohen L."/>
        </authorList>
    </citation>
    <scope>NUCLEOTIDE SEQUENCE</scope>
    <source>
        <strain evidence="7">OF101</strain>
    </source>
</reference>
<dbReference type="Gene3D" id="1.20.1250.20">
    <property type="entry name" value="MFS general substrate transporter like domains"/>
    <property type="match status" value="1"/>
</dbReference>
<name>A0A7S1WWJ2_ALECA</name>
<dbReference type="AlphaFoldDB" id="A0A7S1WWJ2"/>
<feature type="compositionally biased region" description="Low complexity" evidence="5">
    <location>
        <begin position="500"/>
        <end position="511"/>
    </location>
</feature>
<evidence type="ECO:0000256" key="3">
    <source>
        <dbReference type="ARBA" id="ARBA00022989"/>
    </source>
</evidence>
<dbReference type="PANTHER" id="PTHR23507:SF1">
    <property type="entry name" value="FI18259P1-RELATED"/>
    <property type="match status" value="1"/>
</dbReference>
<dbReference type="PANTHER" id="PTHR23507">
    <property type="entry name" value="ZGC:174356"/>
    <property type="match status" value="1"/>
</dbReference>
<feature type="transmembrane region" description="Helical" evidence="6">
    <location>
        <begin position="132"/>
        <end position="154"/>
    </location>
</feature>
<dbReference type="GO" id="GO:0022857">
    <property type="term" value="F:transmembrane transporter activity"/>
    <property type="evidence" value="ECO:0007669"/>
    <property type="project" value="InterPro"/>
</dbReference>
<keyword evidence="3 6" id="KW-1133">Transmembrane helix</keyword>
<feature type="transmembrane region" description="Helical" evidence="6">
    <location>
        <begin position="336"/>
        <end position="354"/>
    </location>
</feature>
<protein>
    <recommendedName>
        <fullName evidence="8">Major facilitator superfamily (MFS) profile domain-containing protein</fullName>
    </recommendedName>
</protein>
<feature type="transmembrane region" description="Helical" evidence="6">
    <location>
        <begin position="203"/>
        <end position="224"/>
    </location>
</feature>
<organism evidence="7">
    <name type="scientific">Alexandrium catenella</name>
    <name type="common">Red tide dinoflagellate</name>
    <name type="synonym">Gonyaulax catenella</name>
    <dbReference type="NCBI Taxonomy" id="2925"/>
    <lineage>
        <taxon>Eukaryota</taxon>
        <taxon>Sar</taxon>
        <taxon>Alveolata</taxon>
        <taxon>Dinophyceae</taxon>
        <taxon>Gonyaulacales</taxon>
        <taxon>Pyrocystaceae</taxon>
        <taxon>Alexandrium</taxon>
    </lineage>
</organism>
<dbReference type="GO" id="GO:0016020">
    <property type="term" value="C:membrane"/>
    <property type="evidence" value="ECO:0007669"/>
    <property type="project" value="UniProtKB-SubCell"/>
</dbReference>
<feature type="transmembrane region" description="Helical" evidence="6">
    <location>
        <begin position="366"/>
        <end position="388"/>
    </location>
</feature>
<dbReference type="Pfam" id="PF07690">
    <property type="entry name" value="MFS_1"/>
    <property type="match status" value="1"/>
</dbReference>